<accession>A0A0K0FE75</accession>
<evidence type="ECO:0000256" key="9">
    <source>
        <dbReference type="ARBA" id="ARBA00022946"/>
    </source>
</evidence>
<evidence type="ECO:0000256" key="10">
    <source>
        <dbReference type="ARBA" id="ARBA00022989"/>
    </source>
</evidence>
<evidence type="ECO:0000256" key="13">
    <source>
        <dbReference type="ARBA" id="ARBA00023136"/>
    </source>
</evidence>
<dbReference type="PANTHER" id="PTHR33904">
    <property type="entry name" value="ESSENTIAL MCU REGULATOR, MITOCHONDRIAL"/>
    <property type="match status" value="1"/>
</dbReference>
<comment type="function">
    <text evidence="14">Essential regulatory subunit of the mitochondrial calcium uniporter complex (uniplex), a complex that mediates calcium uptake into mitochondria.</text>
</comment>
<evidence type="ECO:0000256" key="3">
    <source>
        <dbReference type="ARBA" id="ARBA00022180"/>
    </source>
</evidence>
<evidence type="ECO:0000313" key="15">
    <source>
        <dbReference type="Proteomes" id="UP000035680"/>
    </source>
</evidence>
<evidence type="ECO:0000256" key="12">
    <source>
        <dbReference type="ARBA" id="ARBA00023128"/>
    </source>
</evidence>
<keyword evidence="5 14" id="KW-0109">Calcium transport</keyword>
<comment type="subcellular location">
    <subcellularLocation>
        <location evidence="1 14">Mitochondrion inner membrane</location>
        <topology evidence="1 14">Single-pass membrane protein</topology>
    </subcellularLocation>
</comment>
<keyword evidence="4 14" id="KW-0813">Transport</keyword>
<evidence type="ECO:0000256" key="5">
    <source>
        <dbReference type="ARBA" id="ARBA00022568"/>
    </source>
</evidence>
<reference evidence="16" key="2">
    <citation type="submission" date="2015-08" db="UniProtKB">
        <authorList>
            <consortium name="WormBaseParasite"/>
        </authorList>
    </citation>
    <scope>IDENTIFICATION</scope>
</reference>
<keyword evidence="7 14" id="KW-0999">Mitochondrion inner membrane</keyword>
<dbReference type="GO" id="GO:0051560">
    <property type="term" value="P:mitochondrial calcium ion homeostasis"/>
    <property type="evidence" value="ECO:0007669"/>
    <property type="project" value="UniProtKB-UniRule"/>
</dbReference>
<evidence type="ECO:0000256" key="8">
    <source>
        <dbReference type="ARBA" id="ARBA00022837"/>
    </source>
</evidence>
<evidence type="ECO:0000256" key="7">
    <source>
        <dbReference type="ARBA" id="ARBA00022792"/>
    </source>
</evidence>
<dbReference type="STRING" id="75913.A0A0K0FE75"/>
<proteinExistence type="inferred from homology"/>
<keyword evidence="9 14" id="KW-0809">Transit peptide</keyword>
<dbReference type="GO" id="GO:0036444">
    <property type="term" value="P:calcium import into the mitochondrion"/>
    <property type="evidence" value="ECO:0007669"/>
    <property type="project" value="UniProtKB-UniRule"/>
</dbReference>
<dbReference type="WBParaSite" id="SVE_0715200.1">
    <property type="protein sequence ID" value="SVE_0715200.1"/>
    <property type="gene ID" value="SVE_0715200"/>
</dbReference>
<name>A0A0K0FE75_STRVS</name>
<keyword evidence="8 14" id="KW-0106">Calcium</keyword>
<dbReference type="InterPro" id="IPR018782">
    <property type="entry name" value="MCU_reg"/>
</dbReference>
<evidence type="ECO:0000256" key="1">
    <source>
        <dbReference type="ARBA" id="ARBA00004434"/>
    </source>
</evidence>
<comment type="similarity">
    <text evidence="2 14">Belongs to the SMDT1/EMRE family.</text>
</comment>
<sequence>MFGYLGRLSGKVLKLKPIVQNNRYVCKNFRQDTTTVSPPPFLVSMGGLKFVLAISSSLYLGSMIAKYGASYLEENEIFVPQDDDDDD</sequence>
<dbReference type="PANTHER" id="PTHR33904:SF1">
    <property type="entry name" value="ESSENTIAL MCU REGULATOR, MITOCHONDRIAL"/>
    <property type="match status" value="1"/>
</dbReference>
<keyword evidence="11 14" id="KW-0406">Ion transport</keyword>
<reference evidence="15" key="1">
    <citation type="submission" date="2014-07" db="EMBL/GenBank/DDBJ databases">
        <authorList>
            <person name="Martin A.A"/>
            <person name="De Silva N."/>
        </authorList>
    </citation>
    <scope>NUCLEOTIDE SEQUENCE</scope>
</reference>
<dbReference type="GO" id="GO:1990246">
    <property type="term" value="C:uniplex complex"/>
    <property type="evidence" value="ECO:0007669"/>
    <property type="project" value="UniProtKB-UniRule"/>
</dbReference>
<evidence type="ECO:0000256" key="14">
    <source>
        <dbReference type="RuleBase" id="RU369077"/>
    </source>
</evidence>
<dbReference type="AlphaFoldDB" id="A0A0K0FE75"/>
<evidence type="ECO:0000256" key="6">
    <source>
        <dbReference type="ARBA" id="ARBA00022692"/>
    </source>
</evidence>
<keyword evidence="6" id="KW-0812">Transmembrane</keyword>
<keyword evidence="13" id="KW-0472">Membrane</keyword>
<evidence type="ECO:0000256" key="2">
    <source>
        <dbReference type="ARBA" id="ARBA00008958"/>
    </source>
</evidence>
<organism evidence="15 16">
    <name type="scientific">Strongyloides venezuelensis</name>
    <name type="common">Threadworm</name>
    <dbReference type="NCBI Taxonomy" id="75913"/>
    <lineage>
        <taxon>Eukaryota</taxon>
        <taxon>Metazoa</taxon>
        <taxon>Ecdysozoa</taxon>
        <taxon>Nematoda</taxon>
        <taxon>Chromadorea</taxon>
        <taxon>Rhabditida</taxon>
        <taxon>Tylenchina</taxon>
        <taxon>Panagrolaimomorpha</taxon>
        <taxon>Strongyloidoidea</taxon>
        <taxon>Strongyloididae</taxon>
        <taxon>Strongyloides</taxon>
    </lineage>
</organism>
<keyword evidence="15" id="KW-1185">Reference proteome</keyword>
<evidence type="ECO:0000313" key="16">
    <source>
        <dbReference type="WBParaSite" id="SVE_0715200.1"/>
    </source>
</evidence>
<protein>
    <recommendedName>
        <fullName evidence="3 14">Essential MCU regulator, mitochondrial</fullName>
    </recommendedName>
    <alternativeName>
        <fullName evidence="14">Single-pass membrane protein with aspartate-rich tail 1, mitochondrial</fullName>
    </alternativeName>
</protein>
<evidence type="ECO:0000256" key="11">
    <source>
        <dbReference type="ARBA" id="ARBA00023065"/>
    </source>
</evidence>
<comment type="subunit">
    <text evidence="14">Component of the uniplex complex. Interacts (via the transmembrane region) with MCU (via the first transmembrane region); the interaction is direct.</text>
</comment>
<dbReference type="Proteomes" id="UP000035680">
    <property type="component" value="Unassembled WGS sequence"/>
</dbReference>
<keyword evidence="12 14" id="KW-0496">Mitochondrion</keyword>
<dbReference type="Pfam" id="PF10161">
    <property type="entry name" value="DDDD"/>
    <property type="match status" value="1"/>
</dbReference>
<keyword evidence="10" id="KW-1133">Transmembrane helix</keyword>
<evidence type="ECO:0000256" key="4">
    <source>
        <dbReference type="ARBA" id="ARBA00022448"/>
    </source>
</evidence>